<dbReference type="InterPro" id="IPR000719">
    <property type="entry name" value="Prot_kinase_dom"/>
</dbReference>
<proteinExistence type="predicted"/>
<dbReference type="Proteomes" id="UP000075714">
    <property type="component" value="Unassembled WGS sequence"/>
</dbReference>
<evidence type="ECO:0000259" key="1">
    <source>
        <dbReference type="PROSITE" id="PS50011"/>
    </source>
</evidence>
<dbReference type="SUPFAM" id="SSF56112">
    <property type="entry name" value="Protein kinase-like (PK-like)"/>
    <property type="match status" value="1"/>
</dbReference>
<dbReference type="InterPro" id="IPR011009">
    <property type="entry name" value="Kinase-like_dom_sf"/>
</dbReference>
<name>A0A150GU17_GONPE</name>
<dbReference type="SMART" id="SM00220">
    <property type="entry name" value="S_TKc"/>
    <property type="match status" value="1"/>
</dbReference>
<feature type="domain" description="Protein kinase" evidence="1">
    <location>
        <begin position="1"/>
        <end position="197"/>
    </location>
</feature>
<dbReference type="PANTHER" id="PTHR24361">
    <property type="entry name" value="MITOGEN-ACTIVATED KINASE KINASE KINASE"/>
    <property type="match status" value="1"/>
</dbReference>
<dbReference type="AlphaFoldDB" id="A0A150GU17"/>
<reference evidence="3" key="1">
    <citation type="journal article" date="2016" name="Nat. Commun.">
        <title>The Gonium pectorale genome demonstrates co-option of cell cycle regulation during the evolution of multicellularity.</title>
        <authorList>
            <person name="Hanschen E.R."/>
            <person name="Marriage T.N."/>
            <person name="Ferris P.J."/>
            <person name="Hamaji T."/>
            <person name="Toyoda A."/>
            <person name="Fujiyama A."/>
            <person name="Neme R."/>
            <person name="Noguchi H."/>
            <person name="Minakuchi Y."/>
            <person name="Suzuki M."/>
            <person name="Kawai-Toyooka H."/>
            <person name="Smith D.R."/>
            <person name="Sparks H."/>
            <person name="Anderson J."/>
            <person name="Bakaric R."/>
            <person name="Luria V."/>
            <person name="Karger A."/>
            <person name="Kirschner M.W."/>
            <person name="Durand P.M."/>
            <person name="Michod R.E."/>
            <person name="Nozaki H."/>
            <person name="Olson B.J."/>
        </authorList>
    </citation>
    <scope>NUCLEOTIDE SEQUENCE [LARGE SCALE GENOMIC DNA]</scope>
    <source>
        <strain evidence="3">NIES-2863</strain>
    </source>
</reference>
<dbReference type="Gene3D" id="1.10.510.10">
    <property type="entry name" value="Transferase(Phosphotransferase) domain 1"/>
    <property type="match status" value="1"/>
</dbReference>
<dbReference type="GO" id="GO:0005524">
    <property type="term" value="F:ATP binding"/>
    <property type="evidence" value="ECO:0007669"/>
    <property type="project" value="InterPro"/>
</dbReference>
<accession>A0A150GU17</accession>
<dbReference type="GO" id="GO:0004674">
    <property type="term" value="F:protein serine/threonine kinase activity"/>
    <property type="evidence" value="ECO:0007669"/>
    <property type="project" value="TreeGrafter"/>
</dbReference>
<evidence type="ECO:0000313" key="2">
    <source>
        <dbReference type="EMBL" id="KXZ53357.1"/>
    </source>
</evidence>
<dbReference type="STRING" id="33097.A0A150GU17"/>
<dbReference type="InterPro" id="IPR053235">
    <property type="entry name" value="Ser_Thr_kinase"/>
</dbReference>
<dbReference type="PANTHER" id="PTHR24361:SF785">
    <property type="entry name" value="DUAL SPECIFICITY MITOGEN-ACTIVATED PROTEIN KINASE KINASE 1"/>
    <property type="match status" value="1"/>
</dbReference>
<gene>
    <name evidence="2" type="ORF">GPECTOR_7g1253</name>
</gene>
<protein>
    <recommendedName>
        <fullName evidence="1">Protein kinase domain-containing protein</fullName>
    </recommendedName>
</protein>
<evidence type="ECO:0000313" key="3">
    <source>
        <dbReference type="Proteomes" id="UP000075714"/>
    </source>
</evidence>
<keyword evidence="3" id="KW-1185">Reference proteome</keyword>
<dbReference type="PROSITE" id="PS50011">
    <property type="entry name" value="PROTEIN_KINASE_DOM"/>
    <property type="match status" value="1"/>
</dbReference>
<dbReference type="EMBL" id="LSYV01000008">
    <property type="protein sequence ID" value="KXZ53357.1"/>
    <property type="molecule type" value="Genomic_DNA"/>
</dbReference>
<sequence>MESAGFVRQLGRGAFGTVDLVEVATPSGGVACVVRKTLEEDAVLRKDCGGVAAARRSPFAPAVVGMTMGQEGHRIFTEFADGGSLLDVLKAVNVKGYAKLGEEGRMLPVCGTAVLIAPEQFGSGLCRANADCYSLGVTMAECAVWPADRVSLWEFTKGERPLPDCVPEDLWEFIGALTERDPARRPSPTEALQLPFLAGLRAEDCM</sequence>
<dbReference type="GO" id="GO:0005737">
    <property type="term" value="C:cytoplasm"/>
    <property type="evidence" value="ECO:0007669"/>
    <property type="project" value="TreeGrafter"/>
</dbReference>
<comment type="caution">
    <text evidence="2">The sequence shown here is derived from an EMBL/GenBank/DDBJ whole genome shotgun (WGS) entry which is preliminary data.</text>
</comment>
<organism evidence="2 3">
    <name type="scientific">Gonium pectorale</name>
    <name type="common">Green alga</name>
    <dbReference type="NCBI Taxonomy" id="33097"/>
    <lineage>
        <taxon>Eukaryota</taxon>
        <taxon>Viridiplantae</taxon>
        <taxon>Chlorophyta</taxon>
        <taxon>core chlorophytes</taxon>
        <taxon>Chlorophyceae</taxon>
        <taxon>CS clade</taxon>
        <taxon>Chlamydomonadales</taxon>
        <taxon>Volvocaceae</taxon>
        <taxon>Gonium</taxon>
    </lineage>
</organism>